<dbReference type="EMBL" id="JAPDOG010000014">
    <property type="protein sequence ID" value="MCW3782947.1"/>
    <property type="molecule type" value="Genomic_DNA"/>
</dbReference>
<dbReference type="RefSeq" id="WP_264772581.1">
    <property type="nucleotide sequence ID" value="NZ_JAPDOG010000014.1"/>
</dbReference>
<dbReference type="Proteomes" id="UP001207582">
    <property type="component" value="Unassembled WGS sequence"/>
</dbReference>
<accession>A0ABT3J5H5</accession>
<sequence length="89" mass="10479">MQPAKFHRAVDAAIRRRLSMGDNSLFTAALVRRMEREWRRRVRREGDPRTGDETYGYAHVEDQLSYISDRWCCGIRLRWLLDGLARGAI</sequence>
<protein>
    <submittedName>
        <fullName evidence="1">Uncharacterized protein</fullName>
    </submittedName>
</protein>
<evidence type="ECO:0000313" key="2">
    <source>
        <dbReference type="Proteomes" id="UP001207582"/>
    </source>
</evidence>
<evidence type="ECO:0000313" key="1">
    <source>
        <dbReference type="EMBL" id="MCW3782947.1"/>
    </source>
</evidence>
<proteinExistence type="predicted"/>
<name>A0ABT3J5H5_9RHOB</name>
<gene>
    <name evidence="1" type="ORF">OM960_15465</name>
</gene>
<keyword evidence="2" id="KW-1185">Reference proteome</keyword>
<reference evidence="1 2" key="1">
    <citation type="submission" date="2022-10" db="EMBL/GenBank/DDBJ databases">
        <title>Defluviimonas sp. CAU 1641 isolated from mud.</title>
        <authorList>
            <person name="Kim W."/>
        </authorList>
    </citation>
    <scope>NUCLEOTIDE SEQUENCE [LARGE SCALE GENOMIC DNA]</scope>
    <source>
        <strain evidence="1 2">CAU 1641</strain>
    </source>
</reference>
<comment type="caution">
    <text evidence="1">The sequence shown here is derived from an EMBL/GenBank/DDBJ whole genome shotgun (WGS) entry which is preliminary data.</text>
</comment>
<organism evidence="1 2">
    <name type="scientific">Defluviimonas salinarum</name>
    <dbReference type="NCBI Taxonomy" id="2992147"/>
    <lineage>
        <taxon>Bacteria</taxon>
        <taxon>Pseudomonadati</taxon>
        <taxon>Pseudomonadota</taxon>
        <taxon>Alphaproteobacteria</taxon>
        <taxon>Rhodobacterales</taxon>
        <taxon>Paracoccaceae</taxon>
        <taxon>Albidovulum</taxon>
    </lineage>
</organism>